<protein>
    <submittedName>
        <fullName evidence="4">GNAT family N-acetyltransferase</fullName>
    </submittedName>
</protein>
<keyword evidence="2" id="KW-0012">Acyltransferase</keyword>
<feature type="domain" description="N-acetyltransferase" evidence="3">
    <location>
        <begin position="1"/>
        <end position="134"/>
    </location>
</feature>
<evidence type="ECO:0000259" key="3">
    <source>
        <dbReference type="PROSITE" id="PS51186"/>
    </source>
</evidence>
<keyword evidence="1 4" id="KW-0808">Transferase</keyword>
<dbReference type="CDD" id="cd04301">
    <property type="entry name" value="NAT_SF"/>
    <property type="match status" value="1"/>
</dbReference>
<dbReference type="InterPro" id="IPR016181">
    <property type="entry name" value="Acyl_CoA_acyltransferase"/>
</dbReference>
<evidence type="ECO:0000313" key="5">
    <source>
        <dbReference type="Proteomes" id="UP000436694"/>
    </source>
</evidence>
<dbReference type="EMBL" id="WIXK01000007">
    <property type="protein sequence ID" value="MQY43683.1"/>
    <property type="molecule type" value="Genomic_DNA"/>
</dbReference>
<proteinExistence type="predicted"/>
<evidence type="ECO:0000313" key="4">
    <source>
        <dbReference type="EMBL" id="MQY43683.1"/>
    </source>
</evidence>
<dbReference type="Pfam" id="PF13673">
    <property type="entry name" value="Acetyltransf_10"/>
    <property type="match status" value="1"/>
</dbReference>
<comment type="caution">
    <text evidence="4">The sequence shown here is derived from an EMBL/GenBank/DDBJ whole genome shotgun (WGS) entry which is preliminary data.</text>
</comment>
<evidence type="ECO:0000256" key="1">
    <source>
        <dbReference type="ARBA" id="ARBA00022679"/>
    </source>
</evidence>
<gene>
    <name evidence="4" type="ORF">GG681_13635</name>
</gene>
<dbReference type="Proteomes" id="UP000436694">
    <property type="component" value="Unassembled WGS sequence"/>
</dbReference>
<name>A0A844ARN0_9RHOB</name>
<dbReference type="InterPro" id="IPR000182">
    <property type="entry name" value="GNAT_dom"/>
</dbReference>
<dbReference type="SUPFAM" id="SSF55729">
    <property type="entry name" value="Acyl-CoA N-acyltransferases (Nat)"/>
    <property type="match status" value="1"/>
</dbReference>
<dbReference type="RefSeq" id="WP_153548577.1">
    <property type="nucleotide sequence ID" value="NZ_WIXK01000007.1"/>
</dbReference>
<accession>A0A844ARN0</accession>
<dbReference type="InterPro" id="IPR050680">
    <property type="entry name" value="YpeA/RimI_acetyltransf"/>
</dbReference>
<sequence length="134" mass="15194">MQIRDIAATDTLSLRQMVLWPKHPISASQVPGDAAALHFGGFRSEQLICVASLFPDEAAIRLRKFATHPDHQGQGLGSQMLRHLLAEAKARNHTRFWCDARETALPFYLRFGFTSDGARFFKRDVAYLRLEKPL</sequence>
<dbReference type="PROSITE" id="PS51186">
    <property type="entry name" value="GNAT"/>
    <property type="match status" value="1"/>
</dbReference>
<reference evidence="4 5" key="1">
    <citation type="submission" date="2019-10" db="EMBL/GenBank/DDBJ databases">
        <title>Epibacterium sp. nov., isolated from seawater.</title>
        <authorList>
            <person name="Zhang X."/>
            <person name="Li N."/>
        </authorList>
    </citation>
    <scope>NUCLEOTIDE SEQUENCE [LARGE SCALE GENOMIC DNA]</scope>
    <source>
        <strain evidence="4 5">SM1969</strain>
    </source>
</reference>
<dbReference type="AlphaFoldDB" id="A0A844ARN0"/>
<organism evidence="4 5">
    <name type="scientific">Tritonibacter aquimaris</name>
    <dbReference type="NCBI Taxonomy" id="2663379"/>
    <lineage>
        <taxon>Bacteria</taxon>
        <taxon>Pseudomonadati</taxon>
        <taxon>Pseudomonadota</taxon>
        <taxon>Alphaproteobacteria</taxon>
        <taxon>Rhodobacterales</taxon>
        <taxon>Paracoccaceae</taxon>
        <taxon>Tritonibacter</taxon>
    </lineage>
</organism>
<dbReference type="Gene3D" id="3.40.630.30">
    <property type="match status" value="1"/>
</dbReference>
<evidence type="ECO:0000256" key="2">
    <source>
        <dbReference type="ARBA" id="ARBA00023315"/>
    </source>
</evidence>
<keyword evidence="5" id="KW-1185">Reference proteome</keyword>
<dbReference type="PANTHER" id="PTHR43420">
    <property type="entry name" value="ACETYLTRANSFERASE"/>
    <property type="match status" value="1"/>
</dbReference>
<dbReference type="GO" id="GO:0016747">
    <property type="term" value="F:acyltransferase activity, transferring groups other than amino-acyl groups"/>
    <property type="evidence" value="ECO:0007669"/>
    <property type="project" value="InterPro"/>
</dbReference>